<comment type="cofactor">
    <cofactor evidence="1">
        <name>a divalent metal cation</name>
        <dbReference type="ChEBI" id="CHEBI:60240"/>
    </cofactor>
</comment>
<feature type="domain" description="Endoribonuclease YicC-like C-terminal" evidence="7">
    <location>
        <begin position="173"/>
        <end position="292"/>
    </location>
</feature>
<evidence type="ECO:0000256" key="4">
    <source>
        <dbReference type="ARBA" id="ARBA00022801"/>
    </source>
</evidence>
<evidence type="ECO:0000259" key="7">
    <source>
        <dbReference type="Pfam" id="PF08340"/>
    </source>
</evidence>
<dbReference type="InterPro" id="IPR005229">
    <property type="entry name" value="YicC/YloC-like"/>
</dbReference>
<proteinExistence type="inferred from homology"/>
<evidence type="ECO:0000256" key="5">
    <source>
        <dbReference type="ARBA" id="ARBA00035648"/>
    </source>
</evidence>
<accession>A0A926DNH4</accession>
<dbReference type="GO" id="GO:0004521">
    <property type="term" value="F:RNA endonuclease activity"/>
    <property type="evidence" value="ECO:0007669"/>
    <property type="project" value="InterPro"/>
</dbReference>
<organism evidence="8 9">
    <name type="scientific">Congzhengia minquanensis</name>
    <dbReference type="NCBI Taxonomy" id="2763657"/>
    <lineage>
        <taxon>Bacteria</taxon>
        <taxon>Bacillati</taxon>
        <taxon>Bacillota</taxon>
        <taxon>Clostridia</taxon>
        <taxon>Eubacteriales</taxon>
        <taxon>Oscillospiraceae</taxon>
        <taxon>Congzhengia</taxon>
    </lineage>
</organism>
<dbReference type="PANTHER" id="PTHR30636">
    <property type="entry name" value="UPF0701 PROTEIN YICC"/>
    <property type="match status" value="1"/>
</dbReference>
<dbReference type="InterPro" id="IPR013527">
    <property type="entry name" value="YicC-like_N"/>
</dbReference>
<dbReference type="PANTHER" id="PTHR30636:SF3">
    <property type="entry name" value="UPF0701 PROTEIN YICC"/>
    <property type="match status" value="1"/>
</dbReference>
<feature type="domain" description="Endoribonuclease YicC-like N-terminal" evidence="6">
    <location>
        <begin position="2"/>
        <end position="156"/>
    </location>
</feature>
<keyword evidence="4" id="KW-0378">Hydrolase</keyword>
<keyword evidence="2" id="KW-0540">Nuclease</keyword>
<dbReference type="Proteomes" id="UP000611762">
    <property type="component" value="Unassembled WGS sequence"/>
</dbReference>
<comment type="similarity">
    <text evidence="5">Belongs to the YicC/YloC family.</text>
</comment>
<dbReference type="AlphaFoldDB" id="A0A926DNH4"/>
<evidence type="ECO:0000313" key="9">
    <source>
        <dbReference type="Proteomes" id="UP000611762"/>
    </source>
</evidence>
<dbReference type="NCBIfam" id="TIGR00255">
    <property type="entry name" value="YicC/YloC family endoribonuclease"/>
    <property type="match status" value="1"/>
</dbReference>
<dbReference type="EMBL" id="JACRSU010000003">
    <property type="protein sequence ID" value="MBC8540937.1"/>
    <property type="molecule type" value="Genomic_DNA"/>
</dbReference>
<keyword evidence="9" id="KW-1185">Reference proteome</keyword>
<evidence type="ECO:0000256" key="2">
    <source>
        <dbReference type="ARBA" id="ARBA00022722"/>
    </source>
</evidence>
<reference evidence="8" key="1">
    <citation type="submission" date="2020-08" db="EMBL/GenBank/DDBJ databases">
        <title>Genome public.</title>
        <authorList>
            <person name="Liu C."/>
            <person name="Sun Q."/>
        </authorList>
    </citation>
    <scope>NUCLEOTIDE SEQUENCE</scope>
    <source>
        <strain evidence="8">H8</strain>
    </source>
</reference>
<comment type="caution">
    <text evidence="8">The sequence shown here is derived from an EMBL/GenBank/DDBJ whole genome shotgun (WGS) entry which is preliminary data.</text>
</comment>
<gene>
    <name evidence="8" type="ORF">H8698_08110</name>
</gene>
<dbReference type="InterPro" id="IPR013551">
    <property type="entry name" value="YicC-like_C"/>
</dbReference>
<evidence type="ECO:0000259" key="6">
    <source>
        <dbReference type="Pfam" id="PF03755"/>
    </source>
</evidence>
<dbReference type="RefSeq" id="WP_249312698.1">
    <property type="nucleotide sequence ID" value="NZ_JACRSU010000003.1"/>
</dbReference>
<sequence>MIKSMTGYGRCEHIDENRKIVIDIRSVNSRYCDISVKVPRAYGYLEDKIKETVSGEISRGKVEVFVYIENYTNEDKVVSLDHVLAENYYNVLKELKETYNLRNDICLSDLSRFSDIFITRQQEEDKDKVWEMVSACLNGAVEDFVAMRLREGGRLRENLVSRASAIQDLIAEIETRTPQIVEEYSKKLKERMTELLGNFQIDESRLLTEVGIMADRVCIDEELVRLKSHFKELEKILALSEPVGRKLDFLVQEINRETNTIGSKANDFGIAKHVVEIKSEIEKLREQIQNIE</sequence>
<evidence type="ECO:0000256" key="3">
    <source>
        <dbReference type="ARBA" id="ARBA00022759"/>
    </source>
</evidence>
<name>A0A926DNH4_9FIRM</name>
<keyword evidence="3" id="KW-0255">Endonuclease</keyword>
<dbReference type="GO" id="GO:0016787">
    <property type="term" value="F:hydrolase activity"/>
    <property type="evidence" value="ECO:0007669"/>
    <property type="project" value="UniProtKB-KW"/>
</dbReference>
<dbReference type="Pfam" id="PF03755">
    <property type="entry name" value="YicC-like_N"/>
    <property type="match status" value="1"/>
</dbReference>
<evidence type="ECO:0000313" key="8">
    <source>
        <dbReference type="EMBL" id="MBC8540937.1"/>
    </source>
</evidence>
<dbReference type="Pfam" id="PF08340">
    <property type="entry name" value="YicC-like_C"/>
    <property type="match status" value="1"/>
</dbReference>
<protein>
    <submittedName>
        <fullName evidence="8">YicC family protein</fullName>
    </submittedName>
</protein>
<evidence type="ECO:0000256" key="1">
    <source>
        <dbReference type="ARBA" id="ARBA00001968"/>
    </source>
</evidence>